<feature type="active site" description="Nucleophile" evidence="4">
    <location>
        <position position="101"/>
    </location>
</feature>
<comment type="caution">
    <text evidence="7">The sequence shown here is derived from an EMBL/GenBank/DDBJ whole genome shotgun (WGS) entry which is preliminary data.</text>
</comment>
<dbReference type="Pfam" id="PF01734">
    <property type="entry name" value="Patatin"/>
    <property type="match status" value="1"/>
</dbReference>
<dbReference type="InterPro" id="IPR050301">
    <property type="entry name" value="NTE"/>
</dbReference>
<keyword evidence="3 4" id="KW-0443">Lipid metabolism</keyword>
<evidence type="ECO:0000313" key="7">
    <source>
        <dbReference type="EMBL" id="MVU77895.1"/>
    </source>
</evidence>
<feature type="short sequence motif" description="GXGXXG" evidence="4">
    <location>
        <begin position="68"/>
        <end position="73"/>
    </location>
</feature>
<keyword evidence="1 4" id="KW-0378">Hydrolase</keyword>
<reference evidence="7 8" key="1">
    <citation type="submission" date="2019-12" db="EMBL/GenBank/DDBJ databases">
        <title>Nocardia sp. nov. ET3-3 isolated from soil.</title>
        <authorList>
            <person name="Kanchanasin P."/>
            <person name="Tanasupawat S."/>
            <person name="Yuki M."/>
            <person name="Kudo T."/>
        </authorList>
    </citation>
    <scope>NUCLEOTIDE SEQUENCE [LARGE SCALE GENOMIC DNA]</scope>
    <source>
        <strain evidence="7 8">ET3-3</strain>
    </source>
</reference>
<dbReference type="InterPro" id="IPR016035">
    <property type="entry name" value="Acyl_Trfase/lysoPLipase"/>
</dbReference>
<dbReference type="EMBL" id="WRPP01000002">
    <property type="protein sequence ID" value="MVU77895.1"/>
    <property type="molecule type" value="Genomic_DNA"/>
</dbReference>
<dbReference type="Proteomes" id="UP000466794">
    <property type="component" value="Unassembled WGS sequence"/>
</dbReference>
<accession>A0A7K1UUA7</accession>
<evidence type="ECO:0000259" key="6">
    <source>
        <dbReference type="PROSITE" id="PS51635"/>
    </source>
</evidence>
<evidence type="ECO:0000313" key="8">
    <source>
        <dbReference type="Proteomes" id="UP000466794"/>
    </source>
</evidence>
<feature type="compositionally biased region" description="Low complexity" evidence="5">
    <location>
        <begin position="17"/>
        <end position="32"/>
    </location>
</feature>
<organism evidence="7 8">
    <name type="scientific">Nocardia terrae</name>
    <dbReference type="NCBI Taxonomy" id="2675851"/>
    <lineage>
        <taxon>Bacteria</taxon>
        <taxon>Bacillati</taxon>
        <taxon>Actinomycetota</taxon>
        <taxon>Actinomycetes</taxon>
        <taxon>Mycobacteriales</taxon>
        <taxon>Nocardiaceae</taxon>
        <taxon>Nocardia</taxon>
    </lineage>
</organism>
<keyword evidence="2 4" id="KW-0442">Lipid degradation</keyword>
<dbReference type="PANTHER" id="PTHR14226">
    <property type="entry name" value="NEUROPATHY TARGET ESTERASE/SWISS CHEESE D.MELANOGASTER"/>
    <property type="match status" value="1"/>
</dbReference>
<evidence type="ECO:0000256" key="3">
    <source>
        <dbReference type="ARBA" id="ARBA00023098"/>
    </source>
</evidence>
<gene>
    <name evidence="7" type="ORF">GPX89_11635</name>
</gene>
<dbReference type="GO" id="GO:0016042">
    <property type="term" value="P:lipid catabolic process"/>
    <property type="evidence" value="ECO:0007669"/>
    <property type="project" value="UniProtKB-UniRule"/>
</dbReference>
<dbReference type="SUPFAM" id="SSF52151">
    <property type="entry name" value="FabD/lysophospholipase-like"/>
    <property type="match status" value="1"/>
</dbReference>
<feature type="domain" description="PNPLA" evidence="6">
    <location>
        <begin position="64"/>
        <end position="256"/>
    </location>
</feature>
<keyword evidence="8" id="KW-1185">Reference proteome</keyword>
<feature type="short sequence motif" description="GXSXG" evidence="4">
    <location>
        <begin position="99"/>
        <end position="103"/>
    </location>
</feature>
<feature type="region of interest" description="Disordered" evidence="5">
    <location>
        <begin position="1"/>
        <end position="43"/>
    </location>
</feature>
<feature type="active site" description="Proton acceptor" evidence="4">
    <location>
        <position position="243"/>
    </location>
</feature>
<protein>
    <submittedName>
        <fullName evidence="7">Patatin-like phospholipase family protein</fullName>
    </submittedName>
</protein>
<name>A0A7K1UUA7_9NOCA</name>
<sequence length="333" mass="34420">MSSTAPRCGPPMTPDGARPCRSPRSCARSGRSPESEESSPLRRCRGYSGSMSAAVPPNGIRHALVLGGGGAVGLSWMAGVVIGLRENGVDPARAERIVGTSAGAVVGAALAAEVDLSLLLRRPATDTADLPPIEFDPNSFGEIFGLLSTPGLDPAEARRRAGARALELNVGDPAAHIARIGAFVGHAEWPQRDLRITAIDLTTGELQVWTPDGKATLPEALASSTSVPGVFPPIPIEGTYYFDGGMRSPINADLAAGAERMLIIEPLAHLFPHSPSDRDLGGAATTFIVPDAGAIAAYGPDLFAVAALEPAYEAGLRQGAEAAPEVKDIWPSA</sequence>
<evidence type="ECO:0000256" key="4">
    <source>
        <dbReference type="PROSITE-ProRule" id="PRU01161"/>
    </source>
</evidence>
<feature type="short sequence motif" description="DGA/G" evidence="4">
    <location>
        <begin position="243"/>
        <end position="245"/>
    </location>
</feature>
<dbReference type="AlphaFoldDB" id="A0A7K1UUA7"/>
<proteinExistence type="predicted"/>
<evidence type="ECO:0000256" key="5">
    <source>
        <dbReference type="SAM" id="MobiDB-lite"/>
    </source>
</evidence>
<dbReference type="PANTHER" id="PTHR14226:SF57">
    <property type="entry name" value="BLR7027 PROTEIN"/>
    <property type="match status" value="1"/>
</dbReference>
<evidence type="ECO:0000256" key="1">
    <source>
        <dbReference type="ARBA" id="ARBA00022801"/>
    </source>
</evidence>
<dbReference type="GO" id="GO:0016787">
    <property type="term" value="F:hydrolase activity"/>
    <property type="evidence" value="ECO:0007669"/>
    <property type="project" value="UniProtKB-UniRule"/>
</dbReference>
<dbReference type="InterPro" id="IPR002641">
    <property type="entry name" value="PNPLA_dom"/>
</dbReference>
<evidence type="ECO:0000256" key="2">
    <source>
        <dbReference type="ARBA" id="ARBA00022963"/>
    </source>
</evidence>
<dbReference type="Gene3D" id="3.40.1090.10">
    <property type="entry name" value="Cytosolic phospholipase A2 catalytic domain"/>
    <property type="match status" value="2"/>
</dbReference>
<dbReference type="PROSITE" id="PS51635">
    <property type="entry name" value="PNPLA"/>
    <property type="match status" value="1"/>
</dbReference>